<organism evidence="5 6">
    <name type="scientific">Lottia gigantea</name>
    <name type="common">Giant owl limpet</name>
    <dbReference type="NCBI Taxonomy" id="225164"/>
    <lineage>
        <taxon>Eukaryota</taxon>
        <taxon>Metazoa</taxon>
        <taxon>Spiralia</taxon>
        <taxon>Lophotrochozoa</taxon>
        <taxon>Mollusca</taxon>
        <taxon>Gastropoda</taxon>
        <taxon>Patellogastropoda</taxon>
        <taxon>Lottioidea</taxon>
        <taxon>Lottiidae</taxon>
        <taxon>Lottia</taxon>
    </lineage>
</organism>
<feature type="repeat" description="ANK" evidence="3">
    <location>
        <begin position="38"/>
        <end position="74"/>
    </location>
</feature>
<dbReference type="HOGENOM" id="CLU_817075_0_0_1"/>
<evidence type="ECO:0000256" key="4">
    <source>
        <dbReference type="SAM" id="MobiDB-lite"/>
    </source>
</evidence>
<dbReference type="PROSITE" id="PS50088">
    <property type="entry name" value="ANK_REPEAT"/>
    <property type="match status" value="1"/>
</dbReference>
<keyword evidence="1" id="KW-0677">Repeat</keyword>
<evidence type="ECO:0000313" key="6">
    <source>
        <dbReference type="Proteomes" id="UP000030746"/>
    </source>
</evidence>
<dbReference type="SMART" id="SM00248">
    <property type="entry name" value="ANK"/>
    <property type="match status" value="5"/>
</dbReference>
<dbReference type="InterPro" id="IPR002110">
    <property type="entry name" value="Ankyrin_rpt"/>
</dbReference>
<dbReference type="AlphaFoldDB" id="V4CHV2"/>
<dbReference type="InterPro" id="IPR036770">
    <property type="entry name" value="Ankyrin_rpt-contain_sf"/>
</dbReference>
<evidence type="ECO:0000256" key="3">
    <source>
        <dbReference type="PROSITE-ProRule" id="PRU00023"/>
    </source>
</evidence>
<dbReference type="STRING" id="225164.V4CHV2"/>
<dbReference type="Pfam" id="PF12796">
    <property type="entry name" value="Ank_2"/>
    <property type="match status" value="1"/>
</dbReference>
<dbReference type="GeneID" id="20250685"/>
<dbReference type="Proteomes" id="UP000030746">
    <property type="component" value="Unassembled WGS sequence"/>
</dbReference>
<feature type="region of interest" description="Disordered" evidence="4">
    <location>
        <begin position="253"/>
        <end position="304"/>
    </location>
</feature>
<dbReference type="Gene3D" id="1.25.40.20">
    <property type="entry name" value="Ankyrin repeat-containing domain"/>
    <property type="match status" value="1"/>
</dbReference>
<dbReference type="OMA" id="QHPVANC"/>
<dbReference type="KEGG" id="lgi:LOTGIDRAFT_238195"/>
<evidence type="ECO:0000256" key="2">
    <source>
        <dbReference type="ARBA" id="ARBA00023043"/>
    </source>
</evidence>
<dbReference type="OrthoDB" id="5406014at2759"/>
<dbReference type="EMBL" id="KB200406">
    <property type="protein sequence ID" value="ESP01725.1"/>
    <property type="molecule type" value="Genomic_DNA"/>
</dbReference>
<dbReference type="PANTHER" id="PTHR24198">
    <property type="entry name" value="ANKYRIN REPEAT AND PROTEIN KINASE DOMAIN-CONTAINING PROTEIN"/>
    <property type="match status" value="1"/>
</dbReference>
<protein>
    <submittedName>
        <fullName evidence="5">Uncharacterized protein</fullName>
    </submittedName>
</protein>
<name>V4CHV2_LOTGI</name>
<gene>
    <name evidence="5" type="ORF">LOTGIDRAFT_238195</name>
</gene>
<dbReference type="RefSeq" id="XP_009047615.1">
    <property type="nucleotide sequence ID" value="XM_009049367.1"/>
</dbReference>
<dbReference type="CTD" id="20250685"/>
<keyword evidence="6" id="KW-1185">Reference proteome</keyword>
<keyword evidence="2 3" id="KW-0040">ANK repeat</keyword>
<proteinExistence type="predicted"/>
<dbReference type="SUPFAM" id="SSF48403">
    <property type="entry name" value="Ankyrin repeat"/>
    <property type="match status" value="1"/>
</dbReference>
<evidence type="ECO:0000313" key="5">
    <source>
        <dbReference type="EMBL" id="ESP01725.1"/>
    </source>
</evidence>
<evidence type="ECO:0000256" key="1">
    <source>
        <dbReference type="ARBA" id="ARBA00022737"/>
    </source>
</evidence>
<accession>V4CHV2</accession>
<sequence length="340" mass="37937">MTDRDDARHLFLAIAYGKVHRLSSILSSLSNVDCRDSAQRTPLIQAVFSNRDEIRAHCVRLLIRHGCDVNAKDGDGRTALMYACMEEEKAESVRLLVRCDQCDPNLVDNEGYSAIMHAVIAGNSTAIKIIAGHSNTRAKVDVNMRNRQNLTALDLAVKLRLADCCSALVNEGRADMMTVKNNASLIRLLSEGRIQTQIVNGALMTPREDTSNFNGVLLRSRFNTYVNSPRDSATPIRVSATPVYLQRKKSELYMPHTDNSPHTSPRDLPVQSPRTPRAPFDTNNFSTPIHRPLTPLSPSDTPRHGTIESPIQKIMDKICYNIKCTMTIIIHDCSNNKMIE</sequence>
<dbReference type="PANTHER" id="PTHR24198:SF165">
    <property type="entry name" value="ANKYRIN REPEAT-CONTAINING PROTEIN-RELATED"/>
    <property type="match status" value="1"/>
</dbReference>
<reference evidence="5 6" key="1">
    <citation type="journal article" date="2013" name="Nature">
        <title>Insights into bilaterian evolution from three spiralian genomes.</title>
        <authorList>
            <person name="Simakov O."/>
            <person name="Marletaz F."/>
            <person name="Cho S.J."/>
            <person name="Edsinger-Gonzales E."/>
            <person name="Havlak P."/>
            <person name="Hellsten U."/>
            <person name="Kuo D.H."/>
            <person name="Larsson T."/>
            <person name="Lv J."/>
            <person name="Arendt D."/>
            <person name="Savage R."/>
            <person name="Osoegawa K."/>
            <person name="de Jong P."/>
            <person name="Grimwood J."/>
            <person name="Chapman J.A."/>
            <person name="Shapiro H."/>
            <person name="Aerts A."/>
            <person name="Otillar R.P."/>
            <person name="Terry A.Y."/>
            <person name="Boore J.L."/>
            <person name="Grigoriev I.V."/>
            <person name="Lindberg D.R."/>
            <person name="Seaver E.C."/>
            <person name="Weisblat D.A."/>
            <person name="Putnam N.H."/>
            <person name="Rokhsar D.S."/>
        </authorList>
    </citation>
    <scope>NUCLEOTIDE SEQUENCE [LARGE SCALE GENOMIC DNA]</scope>
</reference>